<dbReference type="AlphaFoldDB" id="A0A7N2MTD8"/>
<evidence type="ECO:0000313" key="1">
    <source>
        <dbReference type="EnsemblPlants" id="QL10p054722:mrna"/>
    </source>
</evidence>
<protein>
    <submittedName>
        <fullName evidence="1">Uncharacterized protein</fullName>
    </submittedName>
</protein>
<dbReference type="PANTHER" id="PTHR11439:SF498">
    <property type="entry name" value="DNAK FAMILY PROTEIN"/>
    <property type="match status" value="1"/>
</dbReference>
<dbReference type="Proteomes" id="UP000594261">
    <property type="component" value="Chromosome 10"/>
</dbReference>
<proteinExistence type="predicted"/>
<evidence type="ECO:0000313" key="2">
    <source>
        <dbReference type="Proteomes" id="UP000594261"/>
    </source>
</evidence>
<accession>A0A7N2MTD8</accession>
<reference evidence="1" key="2">
    <citation type="submission" date="2021-01" db="UniProtKB">
        <authorList>
            <consortium name="EnsemblPlants"/>
        </authorList>
    </citation>
    <scope>IDENTIFICATION</scope>
</reference>
<organism evidence="1 2">
    <name type="scientific">Quercus lobata</name>
    <name type="common">Valley oak</name>
    <dbReference type="NCBI Taxonomy" id="97700"/>
    <lineage>
        <taxon>Eukaryota</taxon>
        <taxon>Viridiplantae</taxon>
        <taxon>Streptophyta</taxon>
        <taxon>Embryophyta</taxon>
        <taxon>Tracheophyta</taxon>
        <taxon>Spermatophyta</taxon>
        <taxon>Magnoliopsida</taxon>
        <taxon>eudicotyledons</taxon>
        <taxon>Gunneridae</taxon>
        <taxon>Pentapetalae</taxon>
        <taxon>rosids</taxon>
        <taxon>fabids</taxon>
        <taxon>Fagales</taxon>
        <taxon>Fagaceae</taxon>
        <taxon>Quercus</taxon>
    </lineage>
</organism>
<reference evidence="1 2" key="1">
    <citation type="journal article" date="2016" name="G3 (Bethesda)">
        <title>First Draft Assembly and Annotation of the Genome of a California Endemic Oak Quercus lobata Nee (Fagaceae).</title>
        <authorList>
            <person name="Sork V.L."/>
            <person name="Fitz-Gibbon S.T."/>
            <person name="Puiu D."/>
            <person name="Crepeau M."/>
            <person name="Gugger P.F."/>
            <person name="Sherman R."/>
            <person name="Stevens K."/>
            <person name="Langley C.H."/>
            <person name="Pellegrini M."/>
            <person name="Salzberg S.L."/>
        </authorList>
    </citation>
    <scope>NUCLEOTIDE SEQUENCE [LARGE SCALE GENOMIC DNA]</scope>
    <source>
        <strain evidence="1 2">cv. SW786</strain>
    </source>
</reference>
<dbReference type="InParanoid" id="A0A7N2MTD8"/>
<sequence length="194" mass="22196">MTIEIAALKAHNTLSLTSLPPHKKPIGMARLVEGINFYHRKCTLEVFLLNDARMLRCKPVTTPMERNLKLSNYEGEEVKAHPRKPHLLATNRVLQYLKAILGRGLIFLSKSKLHIKAFADVDWASCPDTRRSIIGFYAFIKDFFSFTEVQEATNWIFRLNSDGQVALHIGANFVFHVRTKHIEIDCHVVKDKAL</sequence>
<dbReference type="EnsemblPlants" id="QL10p054722:mrna">
    <property type="protein sequence ID" value="QL10p054722:mrna"/>
    <property type="gene ID" value="QL10p054722"/>
</dbReference>
<name>A0A7N2MTD8_QUELO</name>
<keyword evidence="2" id="KW-1185">Reference proteome</keyword>
<dbReference type="PANTHER" id="PTHR11439">
    <property type="entry name" value="GAG-POL-RELATED RETROTRANSPOSON"/>
    <property type="match status" value="1"/>
</dbReference>
<dbReference type="EMBL" id="LRBV02000010">
    <property type="status" value="NOT_ANNOTATED_CDS"/>
    <property type="molecule type" value="Genomic_DNA"/>
</dbReference>
<dbReference type="Gramene" id="QL10p054722:mrna">
    <property type="protein sequence ID" value="QL10p054722:mrna"/>
    <property type="gene ID" value="QL10p054722"/>
</dbReference>